<name>A0A9W8NWB7_9AGAR</name>
<dbReference type="EMBL" id="JANVFU010000011">
    <property type="protein sequence ID" value="KAJ3742084.1"/>
    <property type="molecule type" value="Genomic_DNA"/>
</dbReference>
<organism evidence="1 2">
    <name type="scientific">Lentinula detonsa</name>
    <dbReference type="NCBI Taxonomy" id="2804962"/>
    <lineage>
        <taxon>Eukaryota</taxon>
        <taxon>Fungi</taxon>
        <taxon>Dikarya</taxon>
        <taxon>Basidiomycota</taxon>
        <taxon>Agaricomycotina</taxon>
        <taxon>Agaricomycetes</taxon>
        <taxon>Agaricomycetidae</taxon>
        <taxon>Agaricales</taxon>
        <taxon>Marasmiineae</taxon>
        <taxon>Omphalotaceae</taxon>
        <taxon>Lentinula</taxon>
    </lineage>
</organism>
<evidence type="ECO:0000313" key="1">
    <source>
        <dbReference type="EMBL" id="KAJ3742084.1"/>
    </source>
</evidence>
<protein>
    <submittedName>
        <fullName evidence="1">Uncharacterized protein</fullName>
    </submittedName>
</protein>
<dbReference type="Proteomes" id="UP001142393">
    <property type="component" value="Unassembled WGS sequence"/>
</dbReference>
<evidence type="ECO:0000313" key="2">
    <source>
        <dbReference type="Proteomes" id="UP001142393"/>
    </source>
</evidence>
<sequence>MAIHIKNLKVRPRKNDINVMCAPQLTTLLGCWAASSDLHSTTPMPKKMHRPTINYHLARLSLLPYEHVDPVLTSFKLQTPRLALTIQIKRSFERHDIGIY</sequence>
<keyword evidence="2" id="KW-1185">Reference proteome</keyword>
<comment type="caution">
    <text evidence="1">The sequence shown here is derived from an EMBL/GenBank/DDBJ whole genome shotgun (WGS) entry which is preliminary data.</text>
</comment>
<accession>A0A9W8NWB7</accession>
<gene>
    <name evidence="1" type="ORF">DFH05DRAFT_280339</name>
</gene>
<dbReference type="AlphaFoldDB" id="A0A9W8NWB7"/>
<reference evidence="1 2" key="1">
    <citation type="journal article" date="2023" name="Proc. Natl. Acad. Sci. U.S.A.">
        <title>A global phylogenomic analysis of the shiitake genus Lentinula.</title>
        <authorList>
            <person name="Sierra-Patev S."/>
            <person name="Min B."/>
            <person name="Naranjo-Ortiz M."/>
            <person name="Looney B."/>
            <person name="Konkel Z."/>
            <person name="Slot J.C."/>
            <person name="Sakamoto Y."/>
            <person name="Steenwyk J.L."/>
            <person name="Rokas A."/>
            <person name="Carro J."/>
            <person name="Camarero S."/>
            <person name="Ferreira P."/>
            <person name="Molpeceres G."/>
            <person name="Ruiz-Duenas F.J."/>
            <person name="Serrano A."/>
            <person name="Henrissat B."/>
            <person name="Drula E."/>
            <person name="Hughes K.W."/>
            <person name="Mata J.L."/>
            <person name="Ishikawa N.K."/>
            <person name="Vargas-Isla R."/>
            <person name="Ushijima S."/>
            <person name="Smith C.A."/>
            <person name="Donoghue J."/>
            <person name="Ahrendt S."/>
            <person name="Andreopoulos W."/>
            <person name="He G."/>
            <person name="LaButti K."/>
            <person name="Lipzen A."/>
            <person name="Ng V."/>
            <person name="Riley R."/>
            <person name="Sandor L."/>
            <person name="Barry K."/>
            <person name="Martinez A.T."/>
            <person name="Xiao Y."/>
            <person name="Gibbons J.G."/>
            <person name="Terashima K."/>
            <person name="Grigoriev I.V."/>
            <person name="Hibbett D."/>
        </authorList>
    </citation>
    <scope>NUCLEOTIDE SEQUENCE [LARGE SCALE GENOMIC DNA]</scope>
    <source>
        <strain evidence="1 2">TFB7810</strain>
    </source>
</reference>
<proteinExistence type="predicted"/>
<dbReference type="PROSITE" id="PS51257">
    <property type="entry name" value="PROKAR_LIPOPROTEIN"/>
    <property type="match status" value="1"/>
</dbReference>